<organism evidence="2 3">
    <name type="scientific">Flammeovirga agarivorans</name>
    <dbReference type="NCBI Taxonomy" id="2726742"/>
    <lineage>
        <taxon>Bacteria</taxon>
        <taxon>Pseudomonadati</taxon>
        <taxon>Bacteroidota</taxon>
        <taxon>Cytophagia</taxon>
        <taxon>Cytophagales</taxon>
        <taxon>Flammeovirgaceae</taxon>
        <taxon>Flammeovirga</taxon>
    </lineage>
</organism>
<sequence>MSTKNIYFTLFILGSIIPYYEFISFILKNGLDLVLLFDQLLATPISRFFAYDVIISAIVLLLFILKEKDDVKNYWLSIVVTFAIGVSAGLPLFLYQKEKNN</sequence>
<dbReference type="InterPro" id="IPR021362">
    <property type="entry name" value="DUF2834"/>
</dbReference>
<keyword evidence="1" id="KW-0472">Membrane</keyword>
<dbReference type="RefSeq" id="WP_168884510.1">
    <property type="nucleotide sequence ID" value="NZ_JABAIL010000008.1"/>
</dbReference>
<gene>
    <name evidence="2" type="ORF">HGP29_21530</name>
</gene>
<proteinExistence type="predicted"/>
<evidence type="ECO:0000313" key="3">
    <source>
        <dbReference type="Proteomes" id="UP000585050"/>
    </source>
</evidence>
<feature type="transmembrane region" description="Helical" evidence="1">
    <location>
        <begin position="6"/>
        <end position="27"/>
    </location>
</feature>
<reference evidence="2 3" key="1">
    <citation type="submission" date="2020-04" db="EMBL/GenBank/DDBJ databases">
        <title>Flammeovirga sp. SR4, a novel species isolated from seawater.</title>
        <authorList>
            <person name="Wang X."/>
        </authorList>
    </citation>
    <scope>NUCLEOTIDE SEQUENCE [LARGE SCALE GENOMIC DNA]</scope>
    <source>
        <strain evidence="2 3">SR4</strain>
    </source>
</reference>
<feature type="transmembrane region" description="Helical" evidence="1">
    <location>
        <begin position="77"/>
        <end position="95"/>
    </location>
</feature>
<comment type="caution">
    <text evidence="2">The sequence shown here is derived from an EMBL/GenBank/DDBJ whole genome shotgun (WGS) entry which is preliminary data.</text>
</comment>
<keyword evidence="3" id="KW-1185">Reference proteome</keyword>
<protein>
    <submittedName>
        <fullName evidence="2">DUF2834 domain-containing protein</fullName>
    </submittedName>
</protein>
<evidence type="ECO:0000256" key="1">
    <source>
        <dbReference type="SAM" id="Phobius"/>
    </source>
</evidence>
<keyword evidence="1" id="KW-0812">Transmembrane</keyword>
<dbReference type="AlphaFoldDB" id="A0A7X8XY24"/>
<name>A0A7X8XY24_9BACT</name>
<feature type="transmembrane region" description="Helical" evidence="1">
    <location>
        <begin position="48"/>
        <end position="65"/>
    </location>
</feature>
<dbReference type="EMBL" id="JABAIL010000008">
    <property type="protein sequence ID" value="NLR93797.1"/>
    <property type="molecule type" value="Genomic_DNA"/>
</dbReference>
<keyword evidence="1" id="KW-1133">Transmembrane helix</keyword>
<evidence type="ECO:0000313" key="2">
    <source>
        <dbReference type="EMBL" id="NLR93797.1"/>
    </source>
</evidence>
<accession>A0A7X8XY24</accession>
<dbReference type="Proteomes" id="UP000585050">
    <property type="component" value="Unassembled WGS sequence"/>
</dbReference>
<dbReference type="Pfam" id="PF11196">
    <property type="entry name" value="DUF2834"/>
    <property type="match status" value="1"/>
</dbReference>